<evidence type="ECO:0000313" key="3">
    <source>
        <dbReference type="EMBL" id="VCX10527.1"/>
    </source>
</evidence>
<dbReference type="InterPro" id="IPR009072">
    <property type="entry name" value="Histone-fold"/>
</dbReference>
<reference evidence="3 4" key="1">
    <citation type="submission" date="2018-10" db="EMBL/GenBank/DDBJ databases">
        <authorList>
            <person name="Ekblom R."/>
            <person name="Jareborg N."/>
        </authorList>
    </citation>
    <scope>NUCLEOTIDE SEQUENCE [LARGE SCALE GENOMIC DNA]</scope>
    <source>
        <tissue evidence="3">Muscle</tissue>
    </source>
</reference>
<feature type="region of interest" description="Disordered" evidence="2">
    <location>
        <begin position="46"/>
        <end position="83"/>
    </location>
</feature>
<dbReference type="GO" id="GO:0030527">
    <property type="term" value="F:structural constituent of chromatin"/>
    <property type="evidence" value="ECO:0007669"/>
    <property type="project" value="InterPro"/>
</dbReference>
<proteinExistence type="inferred from homology"/>
<keyword evidence="4" id="KW-1185">Reference proteome</keyword>
<organism evidence="3 4">
    <name type="scientific">Gulo gulo</name>
    <name type="common">Wolverine</name>
    <name type="synonym">Gluton</name>
    <dbReference type="NCBI Taxonomy" id="48420"/>
    <lineage>
        <taxon>Eukaryota</taxon>
        <taxon>Metazoa</taxon>
        <taxon>Chordata</taxon>
        <taxon>Craniata</taxon>
        <taxon>Vertebrata</taxon>
        <taxon>Euteleostomi</taxon>
        <taxon>Mammalia</taxon>
        <taxon>Eutheria</taxon>
        <taxon>Laurasiatheria</taxon>
        <taxon>Carnivora</taxon>
        <taxon>Caniformia</taxon>
        <taxon>Musteloidea</taxon>
        <taxon>Mustelidae</taxon>
        <taxon>Guloninae</taxon>
        <taxon>Gulo</taxon>
    </lineage>
</organism>
<evidence type="ECO:0000256" key="1">
    <source>
        <dbReference type="ARBA" id="ARBA00006846"/>
    </source>
</evidence>
<evidence type="ECO:0000256" key="2">
    <source>
        <dbReference type="SAM" id="MobiDB-lite"/>
    </source>
</evidence>
<evidence type="ECO:0000313" key="4">
    <source>
        <dbReference type="Proteomes" id="UP000269945"/>
    </source>
</evidence>
<dbReference type="InterPro" id="IPR000558">
    <property type="entry name" value="Histone_H2B"/>
</dbReference>
<sequence length="83" mass="9071">MDSFIKDIFERIADKASLPAHSTKPTIIISREIQTAVRLLLQIGSSPSLRPARPSSGTPSANELPQDRLTTLQTKGSFQSHLT</sequence>
<dbReference type="GO" id="GO:0000786">
    <property type="term" value="C:nucleosome"/>
    <property type="evidence" value="ECO:0007669"/>
    <property type="project" value="InterPro"/>
</dbReference>
<dbReference type="Proteomes" id="UP000269945">
    <property type="component" value="Unassembled WGS sequence"/>
</dbReference>
<comment type="similarity">
    <text evidence="1">Belongs to the histone H2B family.</text>
</comment>
<evidence type="ECO:0008006" key="5">
    <source>
        <dbReference type="Google" id="ProtNLM"/>
    </source>
</evidence>
<dbReference type="PANTHER" id="PTHR23428">
    <property type="entry name" value="HISTONE H2B"/>
    <property type="match status" value="1"/>
</dbReference>
<dbReference type="EMBL" id="CYRY02033809">
    <property type="protein sequence ID" value="VCX10527.1"/>
    <property type="molecule type" value="Genomic_DNA"/>
</dbReference>
<feature type="compositionally biased region" description="Low complexity" evidence="2">
    <location>
        <begin position="46"/>
        <end position="56"/>
    </location>
</feature>
<dbReference type="SUPFAM" id="SSF47113">
    <property type="entry name" value="Histone-fold"/>
    <property type="match status" value="1"/>
</dbReference>
<accession>A0A9X9M067</accession>
<name>A0A9X9M067_GULGU</name>
<gene>
    <name evidence="3" type="ORF">BN2614_LOCUS1</name>
</gene>
<dbReference type="GO" id="GO:0003677">
    <property type="term" value="F:DNA binding"/>
    <property type="evidence" value="ECO:0007669"/>
    <property type="project" value="InterPro"/>
</dbReference>
<dbReference type="GO" id="GO:0046982">
    <property type="term" value="F:protein heterodimerization activity"/>
    <property type="evidence" value="ECO:0007669"/>
    <property type="project" value="InterPro"/>
</dbReference>
<dbReference type="AlphaFoldDB" id="A0A9X9M067"/>
<protein>
    <recommendedName>
        <fullName evidence="5">Histone H2B</fullName>
    </recommendedName>
</protein>
<feature type="compositionally biased region" description="Polar residues" evidence="2">
    <location>
        <begin position="57"/>
        <end position="83"/>
    </location>
</feature>
<comment type="caution">
    <text evidence="3">The sequence shown here is derived from an EMBL/GenBank/DDBJ whole genome shotgun (WGS) entry which is preliminary data.</text>
</comment>
<dbReference type="Gene3D" id="1.10.20.10">
    <property type="entry name" value="Histone, subunit A"/>
    <property type="match status" value="1"/>
</dbReference>